<feature type="domain" description="Phosphoadenosine phosphosulphate reductase" evidence="8">
    <location>
        <begin position="228"/>
        <end position="455"/>
    </location>
</feature>
<dbReference type="GO" id="GO:0070814">
    <property type="term" value="P:hydrogen sulfide biosynthetic process"/>
    <property type="evidence" value="ECO:0007669"/>
    <property type="project" value="UniProtKB-UniRule"/>
</dbReference>
<sequence length="501" mass="57267">MSQKQFESQHKSDLLASGPDRIWRLEDVRLLMEGRGESLIKRTLERRISTTPWLKSASQPSEQKDELNRPAIQLVLDALVSQARKKRRASLFVQLHHLPNTDSNQSQQSSLLVAEDGKGAKRWCCLPDGEISSLLEGLKVLADARPTLFFPSGSLVATCRQLKRQQQNLGEGIDIATGHFPERIISNQNYLPETKVMAQIQPEKLSHLNRLEAESLYIIREVMALAENPVMLYSMGKDSAVMLHLARKAFYPSPPPFPLMHVDTRWKFQAMYQFRDTMAEAANMDLIVHINPEGIEKNINPFDHGSALHTDIMKTQGLKQALDLHKFDVAFGGARRDEEKSRAKERIFSFRSSSHRWDPKNQRPELWNLYNCRKAPGESVRVFPLSNWTELDIWQYIYRENIPIVPLYFAAERPVVNRNGMLIMIDDDRMKLLPGESIELKKVRFRTLGCYPLTGAVESSATDLPQIVLELLQSRTSERQGRAIDSDASASMEKKKQEGYF</sequence>
<evidence type="ECO:0000313" key="9">
    <source>
        <dbReference type="EMBL" id="KRO92080.1"/>
    </source>
</evidence>
<dbReference type="GO" id="GO:0000103">
    <property type="term" value="P:sulfate assimilation"/>
    <property type="evidence" value="ECO:0007669"/>
    <property type="project" value="UniProtKB-UniRule"/>
</dbReference>
<comment type="pathway">
    <text evidence="6">Sulfur metabolism; hydrogen sulfide biosynthesis; sulfite from sulfate: step 1/3.</text>
</comment>
<dbReference type="PANTHER" id="PTHR43196:SF1">
    <property type="entry name" value="SULFATE ADENYLYLTRANSFERASE SUBUNIT 2"/>
    <property type="match status" value="1"/>
</dbReference>
<evidence type="ECO:0000256" key="5">
    <source>
        <dbReference type="ARBA" id="ARBA00022840"/>
    </source>
</evidence>
<dbReference type="UniPathway" id="UPA00140">
    <property type="reaction ID" value="UER00204"/>
</dbReference>
<keyword evidence="4 6" id="KW-0547">Nucleotide-binding</keyword>
<dbReference type="GO" id="GO:0004781">
    <property type="term" value="F:sulfate adenylyltransferase (ATP) activity"/>
    <property type="evidence" value="ECO:0007669"/>
    <property type="project" value="UniProtKB-UniRule"/>
</dbReference>
<evidence type="ECO:0000256" key="6">
    <source>
        <dbReference type="HAMAP-Rule" id="MF_00064"/>
    </source>
</evidence>
<evidence type="ECO:0000256" key="4">
    <source>
        <dbReference type="ARBA" id="ARBA00022741"/>
    </source>
</evidence>
<dbReference type="NCBIfam" id="NF003587">
    <property type="entry name" value="PRK05253.1"/>
    <property type="match status" value="1"/>
</dbReference>
<dbReference type="Pfam" id="PF01507">
    <property type="entry name" value="PAPS_reduct"/>
    <property type="match status" value="1"/>
</dbReference>
<dbReference type="Gene3D" id="3.40.50.620">
    <property type="entry name" value="HUPs"/>
    <property type="match status" value="1"/>
</dbReference>
<dbReference type="GO" id="GO:0005524">
    <property type="term" value="F:ATP binding"/>
    <property type="evidence" value="ECO:0007669"/>
    <property type="project" value="UniProtKB-KW"/>
</dbReference>
<comment type="subunit">
    <text evidence="6">Heterodimer composed of CysD, the smaller subunit, and CysN.</text>
</comment>
<gene>
    <name evidence="6" type="primary">cysD</name>
    <name evidence="9" type="ORF">ABS24_02230</name>
</gene>
<dbReference type="FunFam" id="3.40.50.620:FF:000002">
    <property type="entry name" value="Sulfate adenylyltransferase subunit 2"/>
    <property type="match status" value="1"/>
</dbReference>
<evidence type="ECO:0000256" key="1">
    <source>
        <dbReference type="ARBA" id="ARBA00008885"/>
    </source>
</evidence>
<dbReference type="Proteomes" id="UP000051213">
    <property type="component" value="Unassembled WGS sequence"/>
</dbReference>
<dbReference type="AlphaFoldDB" id="A0A0R2U488"/>
<dbReference type="CDD" id="cd23946">
    <property type="entry name" value="Sulfate_adenylyltransferase_2"/>
    <property type="match status" value="1"/>
</dbReference>
<comment type="catalytic activity">
    <reaction evidence="6">
        <text>sulfate + ATP + H(+) = adenosine 5'-phosphosulfate + diphosphate</text>
        <dbReference type="Rhea" id="RHEA:18133"/>
        <dbReference type="ChEBI" id="CHEBI:15378"/>
        <dbReference type="ChEBI" id="CHEBI:16189"/>
        <dbReference type="ChEBI" id="CHEBI:30616"/>
        <dbReference type="ChEBI" id="CHEBI:33019"/>
        <dbReference type="ChEBI" id="CHEBI:58243"/>
        <dbReference type="EC" id="2.7.7.4"/>
    </reaction>
</comment>
<dbReference type="InterPro" id="IPR050128">
    <property type="entry name" value="Sulfate_adenylyltrnsfr_sub2"/>
</dbReference>
<evidence type="ECO:0000259" key="8">
    <source>
        <dbReference type="Pfam" id="PF01507"/>
    </source>
</evidence>
<evidence type="ECO:0000256" key="7">
    <source>
        <dbReference type="SAM" id="MobiDB-lite"/>
    </source>
</evidence>
<dbReference type="HAMAP" id="MF_00064">
    <property type="entry name" value="Sulf_adenylyltr_sub2"/>
    <property type="match status" value="1"/>
</dbReference>
<dbReference type="NCBIfam" id="TIGR02039">
    <property type="entry name" value="CysD"/>
    <property type="match status" value="1"/>
</dbReference>
<name>A0A0R2U488_9GAMM</name>
<keyword evidence="2 6" id="KW-0808">Transferase</keyword>
<dbReference type="NCBIfam" id="NF009214">
    <property type="entry name" value="PRK12563.1"/>
    <property type="match status" value="1"/>
</dbReference>
<accession>A0A0R2U488</accession>
<comment type="caution">
    <text evidence="9">The sequence shown here is derived from an EMBL/GenBank/DDBJ whole genome shotgun (WGS) entry which is preliminary data.</text>
</comment>
<evidence type="ECO:0000313" key="10">
    <source>
        <dbReference type="Proteomes" id="UP000051213"/>
    </source>
</evidence>
<dbReference type="InterPro" id="IPR014729">
    <property type="entry name" value="Rossmann-like_a/b/a_fold"/>
</dbReference>
<dbReference type="InterPro" id="IPR002500">
    <property type="entry name" value="PAPS_reduct_dom"/>
</dbReference>
<dbReference type="PANTHER" id="PTHR43196">
    <property type="entry name" value="SULFATE ADENYLYLTRANSFERASE SUBUNIT 2"/>
    <property type="match status" value="1"/>
</dbReference>
<evidence type="ECO:0000256" key="2">
    <source>
        <dbReference type="ARBA" id="ARBA00022679"/>
    </source>
</evidence>
<feature type="region of interest" description="Disordered" evidence="7">
    <location>
        <begin position="480"/>
        <end position="501"/>
    </location>
</feature>
<comment type="function">
    <text evidence="6">With CysN forms the ATP sulfurylase (ATPS) that catalyzes the adenylation of sulfate producing adenosine 5'-phosphosulfate (APS) and diphosphate, the first enzymatic step in sulfur assimilation pathway. APS synthesis involves the formation of a high-energy phosphoric-sulfuric acid anhydride bond driven by GTP hydrolysis by CysN coupled to ATP hydrolysis by CysD.</text>
</comment>
<dbReference type="InterPro" id="IPR011784">
    <property type="entry name" value="SO4_adenylTrfase_ssu"/>
</dbReference>
<reference evidence="9 10" key="1">
    <citation type="submission" date="2015-10" db="EMBL/GenBank/DDBJ databases">
        <title>Metagenome-Assembled Genomes uncover a global brackish microbiome.</title>
        <authorList>
            <person name="Hugerth L.W."/>
            <person name="Larsson J."/>
            <person name="Alneberg J."/>
            <person name="Lindh M.V."/>
            <person name="Legrand C."/>
            <person name="Pinhassi J."/>
            <person name="Andersson A.F."/>
        </authorList>
    </citation>
    <scope>NUCLEOTIDE SEQUENCE [LARGE SCALE GENOMIC DNA]</scope>
    <source>
        <strain evidence="9">BACL26 MAG-121220-bin70</strain>
    </source>
</reference>
<keyword evidence="3 6" id="KW-0548">Nucleotidyltransferase</keyword>
<organism evidence="9 10">
    <name type="scientific">SAR92 bacterium BACL26 MAG-121220-bin70</name>
    <dbReference type="NCBI Taxonomy" id="1655626"/>
    <lineage>
        <taxon>Bacteria</taxon>
        <taxon>Pseudomonadati</taxon>
        <taxon>Pseudomonadota</taxon>
        <taxon>Gammaproteobacteria</taxon>
        <taxon>Cellvibrionales</taxon>
        <taxon>Porticoccaceae</taxon>
        <taxon>SAR92 clade</taxon>
    </lineage>
</organism>
<evidence type="ECO:0000256" key="3">
    <source>
        <dbReference type="ARBA" id="ARBA00022695"/>
    </source>
</evidence>
<dbReference type="SUPFAM" id="SSF52402">
    <property type="entry name" value="Adenine nucleotide alpha hydrolases-like"/>
    <property type="match status" value="1"/>
</dbReference>
<feature type="compositionally biased region" description="Basic and acidic residues" evidence="7">
    <location>
        <begin position="492"/>
        <end position="501"/>
    </location>
</feature>
<keyword evidence="5 6" id="KW-0067">ATP-binding</keyword>
<comment type="similarity">
    <text evidence="1 6">Belongs to the PAPS reductase family. CysD subfamily.</text>
</comment>
<dbReference type="EMBL" id="LICA01000376">
    <property type="protein sequence ID" value="KRO92080.1"/>
    <property type="molecule type" value="Genomic_DNA"/>
</dbReference>
<dbReference type="EC" id="2.7.7.4" evidence="6"/>
<proteinExistence type="inferred from homology"/>
<protein>
    <recommendedName>
        <fullName evidence="6">Sulfate adenylyltransferase subunit 2</fullName>
        <ecNumber evidence="6">2.7.7.4</ecNumber>
    </recommendedName>
    <alternativeName>
        <fullName evidence="6">ATP-sulfurylase small subunit</fullName>
    </alternativeName>
    <alternativeName>
        <fullName evidence="6">Sulfate adenylate transferase</fullName>
        <shortName evidence="6">SAT</shortName>
    </alternativeName>
</protein>